<evidence type="ECO:0000256" key="1">
    <source>
        <dbReference type="SAM" id="MobiDB-lite"/>
    </source>
</evidence>
<proteinExistence type="predicted"/>
<feature type="region of interest" description="Disordered" evidence="1">
    <location>
        <begin position="1"/>
        <end position="37"/>
    </location>
</feature>
<dbReference type="EMBL" id="LAZR01004107">
    <property type="protein sequence ID" value="KKN11714.1"/>
    <property type="molecule type" value="Genomic_DNA"/>
</dbReference>
<protein>
    <submittedName>
        <fullName evidence="2">Uncharacterized protein</fullName>
    </submittedName>
</protein>
<accession>A0A0F9N158</accession>
<sequence length="37" mass="4119">LSNNSEESNNEKEQAQSTDLQNDSKRPVRGKGKDEVS</sequence>
<comment type="caution">
    <text evidence="2">The sequence shown here is derived from an EMBL/GenBank/DDBJ whole genome shotgun (WGS) entry which is preliminary data.</text>
</comment>
<dbReference type="AlphaFoldDB" id="A0A0F9N158"/>
<name>A0A0F9N158_9ZZZZ</name>
<evidence type="ECO:0000313" key="2">
    <source>
        <dbReference type="EMBL" id="KKN11714.1"/>
    </source>
</evidence>
<organism evidence="2">
    <name type="scientific">marine sediment metagenome</name>
    <dbReference type="NCBI Taxonomy" id="412755"/>
    <lineage>
        <taxon>unclassified sequences</taxon>
        <taxon>metagenomes</taxon>
        <taxon>ecological metagenomes</taxon>
    </lineage>
</organism>
<gene>
    <name evidence="2" type="ORF">LCGC14_1023860</name>
</gene>
<feature type="non-terminal residue" evidence="2">
    <location>
        <position position="1"/>
    </location>
</feature>
<feature type="compositionally biased region" description="Basic and acidic residues" evidence="1">
    <location>
        <begin position="22"/>
        <end position="37"/>
    </location>
</feature>
<reference evidence="2" key="1">
    <citation type="journal article" date="2015" name="Nature">
        <title>Complex archaea that bridge the gap between prokaryotes and eukaryotes.</title>
        <authorList>
            <person name="Spang A."/>
            <person name="Saw J.H."/>
            <person name="Jorgensen S.L."/>
            <person name="Zaremba-Niedzwiedzka K."/>
            <person name="Martijn J."/>
            <person name="Lind A.E."/>
            <person name="van Eijk R."/>
            <person name="Schleper C."/>
            <person name="Guy L."/>
            <person name="Ettema T.J."/>
        </authorList>
    </citation>
    <scope>NUCLEOTIDE SEQUENCE</scope>
</reference>